<protein>
    <submittedName>
        <fullName evidence="2">Helix-turn-helix domain-containing protein</fullName>
    </submittedName>
</protein>
<evidence type="ECO:0000259" key="1">
    <source>
        <dbReference type="PROSITE" id="PS50943"/>
    </source>
</evidence>
<organism evidence="2">
    <name type="scientific">Streptomyces sp. NBC_00003</name>
    <dbReference type="NCBI Taxonomy" id="2903608"/>
    <lineage>
        <taxon>Bacteria</taxon>
        <taxon>Bacillati</taxon>
        <taxon>Actinomycetota</taxon>
        <taxon>Actinomycetes</taxon>
        <taxon>Kitasatosporales</taxon>
        <taxon>Streptomycetaceae</taxon>
        <taxon>Streptomyces</taxon>
    </lineage>
</organism>
<name>A0AAU2V8X9_9ACTN</name>
<sequence length="415" mass="43878">MREIRVARGLSQSDIAGNGTSPSYVSLVESGNRTPSPKAVRAFAERLGVSVDELSSPAPQELQRLHRVELVGRLISARSRQSTGDLAFARDELLDVVRAAAAARMDEIQWEARWELAVTLGRLGEADAREEALRQLLSDPLTDSSPLLRARVAVETADVLRHAGRLSESVLLSEEALRSVPDDGTAVPERVQAQVSLLSGWLASGEWERGAGLREELLSSADALPAGQLQATALWVAAEHHYAAGEPEQALAVMDRALSRADPAADMATRLRMLWAAALLHLSAGDEKTAGDLAERLGQTVALLGTPADAVRVATLRTLAALRAGAVDRALEHAGEVVRGRAELPPLDRAGGAVAAARAQRTAGRAADAEAEYRTAAALYETAGAYRSASAVWRELSVPDGAPATSADHPAIVTP</sequence>
<dbReference type="InterPro" id="IPR001387">
    <property type="entry name" value="Cro/C1-type_HTH"/>
</dbReference>
<dbReference type="SUPFAM" id="SSF48452">
    <property type="entry name" value="TPR-like"/>
    <property type="match status" value="1"/>
</dbReference>
<dbReference type="CDD" id="cd00093">
    <property type="entry name" value="HTH_XRE"/>
    <property type="match status" value="1"/>
</dbReference>
<evidence type="ECO:0000313" key="2">
    <source>
        <dbReference type="EMBL" id="WTW63925.1"/>
    </source>
</evidence>
<dbReference type="PROSITE" id="PS50943">
    <property type="entry name" value="HTH_CROC1"/>
    <property type="match status" value="1"/>
</dbReference>
<dbReference type="SMART" id="SM00530">
    <property type="entry name" value="HTH_XRE"/>
    <property type="match status" value="1"/>
</dbReference>
<dbReference type="GO" id="GO:0003677">
    <property type="term" value="F:DNA binding"/>
    <property type="evidence" value="ECO:0007669"/>
    <property type="project" value="InterPro"/>
</dbReference>
<dbReference type="SUPFAM" id="SSF47413">
    <property type="entry name" value="lambda repressor-like DNA-binding domains"/>
    <property type="match status" value="1"/>
</dbReference>
<dbReference type="InterPro" id="IPR010982">
    <property type="entry name" value="Lambda_DNA-bd_dom_sf"/>
</dbReference>
<gene>
    <name evidence="2" type="ORF">OG549_26610</name>
</gene>
<reference evidence="2" key="1">
    <citation type="submission" date="2022-10" db="EMBL/GenBank/DDBJ databases">
        <title>The complete genomes of actinobacterial strains from the NBC collection.</title>
        <authorList>
            <person name="Joergensen T.S."/>
            <person name="Alvarez Arevalo M."/>
            <person name="Sterndorff E.B."/>
            <person name="Faurdal D."/>
            <person name="Vuksanovic O."/>
            <person name="Mourched A.-S."/>
            <person name="Charusanti P."/>
            <person name="Shaw S."/>
            <person name="Blin K."/>
            <person name="Weber T."/>
        </authorList>
    </citation>
    <scope>NUCLEOTIDE SEQUENCE</scope>
    <source>
        <strain evidence="2">NBC_00003</strain>
    </source>
</reference>
<dbReference type="EMBL" id="CP108318">
    <property type="protein sequence ID" value="WTW63925.1"/>
    <property type="molecule type" value="Genomic_DNA"/>
</dbReference>
<dbReference type="InterPro" id="IPR011990">
    <property type="entry name" value="TPR-like_helical_dom_sf"/>
</dbReference>
<dbReference type="Gene3D" id="1.25.40.10">
    <property type="entry name" value="Tetratricopeptide repeat domain"/>
    <property type="match status" value="1"/>
</dbReference>
<dbReference type="AlphaFoldDB" id="A0AAU2V8X9"/>
<accession>A0AAU2V8X9</accession>
<dbReference type="Pfam" id="PF01381">
    <property type="entry name" value="HTH_3"/>
    <property type="match status" value="1"/>
</dbReference>
<proteinExistence type="predicted"/>
<feature type="domain" description="HTH cro/C1-type" evidence="1">
    <location>
        <begin position="1"/>
        <end position="54"/>
    </location>
</feature>
<dbReference type="Gene3D" id="1.10.260.40">
    <property type="entry name" value="lambda repressor-like DNA-binding domains"/>
    <property type="match status" value="1"/>
</dbReference>